<comment type="caution">
    <text evidence="3">The sequence shown here is derived from an EMBL/GenBank/DDBJ whole genome shotgun (WGS) entry which is preliminary data.</text>
</comment>
<organism evidence="3 4">
    <name type="scientific">Mycena alexandri</name>
    <dbReference type="NCBI Taxonomy" id="1745969"/>
    <lineage>
        <taxon>Eukaryota</taxon>
        <taxon>Fungi</taxon>
        <taxon>Dikarya</taxon>
        <taxon>Basidiomycota</taxon>
        <taxon>Agaricomycotina</taxon>
        <taxon>Agaricomycetes</taxon>
        <taxon>Agaricomycetidae</taxon>
        <taxon>Agaricales</taxon>
        <taxon>Marasmiineae</taxon>
        <taxon>Mycenaceae</taxon>
        <taxon>Mycena</taxon>
    </lineage>
</organism>
<dbReference type="InterPro" id="IPR003615">
    <property type="entry name" value="HNH_nuc"/>
</dbReference>
<dbReference type="Proteomes" id="UP001218188">
    <property type="component" value="Unassembled WGS sequence"/>
</dbReference>
<keyword evidence="4" id="KW-1185">Reference proteome</keyword>
<protein>
    <recommendedName>
        <fullName evidence="2">HNH nuclease domain-containing protein</fullName>
    </recommendedName>
</protein>
<name>A0AAD6WUK1_9AGAR</name>
<feature type="compositionally biased region" description="Polar residues" evidence="1">
    <location>
        <begin position="293"/>
        <end position="306"/>
    </location>
</feature>
<sequence length="436" mass="48183">MISLAGPFPDRVHRPAPVEGPNTRSILVFQRLETLAVDFLRIDTTPVEGRPEGGLPYFLVLEMAQILTGNSTGVLFRHDYERYERAALRLEDMGNLCLTARLHDTVLPGTYFYYAREELPDGTFKYRNDYKVLPDFRSWQMPSLQRRPSWWKTTGPDPVQPVYADHQTWKHIDKCCLITGATRHLQTAHVLPEVERPWLQSNILVMRDIGVQIISSPSNTITLRADLNAHSFDKGEFVIVPCKGRWTLYVIRGNCPDILVAHGAAVDVPGRVIEDLMYARLAFNTFEMSKLQRSAPTASDSASQESGKTKKKRPTTPSNDPDPGEPPAKKAKSTPSQRGAGSRGAQQEDAMDEEDTMDEDAAPNDDEGAAPNDDDAPSSSSSSSLPGLAGGPTTPPSVLTQFFRQQCPPPGTEKVSRWQEGLGDDDEVTTGAFEGC</sequence>
<accession>A0AAD6WUK1</accession>
<evidence type="ECO:0000313" key="3">
    <source>
        <dbReference type="EMBL" id="KAJ7027848.1"/>
    </source>
</evidence>
<dbReference type="EMBL" id="JARJCM010000118">
    <property type="protein sequence ID" value="KAJ7027848.1"/>
    <property type="molecule type" value="Genomic_DNA"/>
</dbReference>
<reference evidence="3" key="1">
    <citation type="submission" date="2023-03" db="EMBL/GenBank/DDBJ databases">
        <title>Massive genome expansion in bonnet fungi (Mycena s.s.) driven by repeated elements and novel gene families across ecological guilds.</title>
        <authorList>
            <consortium name="Lawrence Berkeley National Laboratory"/>
            <person name="Harder C.B."/>
            <person name="Miyauchi S."/>
            <person name="Viragh M."/>
            <person name="Kuo A."/>
            <person name="Thoen E."/>
            <person name="Andreopoulos B."/>
            <person name="Lu D."/>
            <person name="Skrede I."/>
            <person name="Drula E."/>
            <person name="Henrissat B."/>
            <person name="Morin E."/>
            <person name="Kohler A."/>
            <person name="Barry K."/>
            <person name="LaButti K."/>
            <person name="Morin E."/>
            <person name="Salamov A."/>
            <person name="Lipzen A."/>
            <person name="Mereny Z."/>
            <person name="Hegedus B."/>
            <person name="Baldrian P."/>
            <person name="Stursova M."/>
            <person name="Weitz H."/>
            <person name="Taylor A."/>
            <person name="Grigoriev I.V."/>
            <person name="Nagy L.G."/>
            <person name="Martin F."/>
            <person name="Kauserud H."/>
        </authorList>
    </citation>
    <scope>NUCLEOTIDE SEQUENCE</scope>
    <source>
        <strain evidence="3">CBHHK200</strain>
    </source>
</reference>
<dbReference type="Pfam" id="PF13391">
    <property type="entry name" value="HNH_2"/>
    <property type="match status" value="1"/>
</dbReference>
<feature type="compositionally biased region" description="Acidic residues" evidence="1">
    <location>
        <begin position="349"/>
        <end position="376"/>
    </location>
</feature>
<feature type="region of interest" description="Disordered" evidence="1">
    <location>
        <begin position="293"/>
        <end position="436"/>
    </location>
</feature>
<feature type="compositionally biased region" description="Low complexity" evidence="1">
    <location>
        <begin position="377"/>
        <end position="387"/>
    </location>
</feature>
<evidence type="ECO:0000256" key="1">
    <source>
        <dbReference type="SAM" id="MobiDB-lite"/>
    </source>
</evidence>
<feature type="domain" description="HNH nuclease" evidence="2">
    <location>
        <begin position="176"/>
        <end position="240"/>
    </location>
</feature>
<gene>
    <name evidence="3" type="ORF">C8F04DRAFT_1237829</name>
</gene>
<evidence type="ECO:0000313" key="4">
    <source>
        <dbReference type="Proteomes" id="UP001218188"/>
    </source>
</evidence>
<evidence type="ECO:0000259" key="2">
    <source>
        <dbReference type="Pfam" id="PF13391"/>
    </source>
</evidence>
<dbReference type="AlphaFoldDB" id="A0AAD6WUK1"/>
<proteinExistence type="predicted"/>